<dbReference type="RefSeq" id="WP_145775675.1">
    <property type="nucleotide sequence ID" value="NZ_BAAATQ010000169.1"/>
</dbReference>
<dbReference type="EMBL" id="VLKE01000001">
    <property type="protein sequence ID" value="TWH69006.1"/>
    <property type="molecule type" value="Genomic_DNA"/>
</dbReference>
<comment type="caution">
    <text evidence="1">The sequence shown here is derived from an EMBL/GenBank/DDBJ whole genome shotgun (WGS) entry which is preliminary data.</text>
</comment>
<evidence type="ECO:0000313" key="2">
    <source>
        <dbReference type="Proteomes" id="UP000319825"/>
    </source>
</evidence>
<proteinExistence type="predicted"/>
<evidence type="ECO:0000313" key="1">
    <source>
        <dbReference type="EMBL" id="TWH69006.1"/>
    </source>
</evidence>
<protein>
    <submittedName>
        <fullName evidence="1">Uncharacterized protein</fullName>
    </submittedName>
</protein>
<keyword evidence="2" id="KW-1185">Reference proteome</keyword>
<name>A0A562IDT9_MICOL</name>
<dbReference type="AlphaFoldDB" id="A0A562IDT9"/>
<gene>
    <name evidence="1" type="ORF">JD77_04008</name>
</gene>
<sequence length="75" mass="8211">MTIGILFVDTGTSEPYDPATSRRPTLTGEEYAAWVRYTYGPAALGAAGHRGRAAEGEQDDAHRRRAIRNAWGLFS</sequence>
<dbReference type="Proteomes" id="UP000319825">
    <property type="component" value="Unassembled WGS sequence"/>
</dbReference>
<organism evidence="1 2">
    <name type="scientific">Micromonospora olivasterospora</name>
    <dbReference type="NCBI Taxonomy" id="1880"/>
    <lineage>
        <taxon>Bacteria</taxon>
        <taxon>Bacillati</taxon>
        <taxon>Actinomycetota</taxon>
        <taxon>Actinomycetes</taxon>
        <taxon>Micromonosporales</taxon>
        <taxon>Micromonosporaceae</taxon>
        <taxon>Micromonospora</taxon>
    </lineage>
</organism>
<reference evidence="1 2" key="1">
    <citation type="submission" date="2019-07" db="EMBL/GenBank/DDBJ databases">
        <title>R&amp;d 2014.</title>
        <authorList>
            <person name="Klenk H.-P."/>
        </authorList>
    </citation>
    <scope>NUCLEOTIDE SEQUENCE [LARGE SCALE GENOMIC DNA]</scope>
    <source>
        <strain evidence="1 2">DSM 43868</strain>
    </source>
</reference>
<accession>A0A562IDT9</accession>